<dbReference type="Gene3D" id="2.40.160.200">
    <property type="entry name" value="LURP1-related"/>
    <property type="match status" value="1"/>
</dbReference>
<name>A0A6A5KRJ4_9PLEO</name>
<evidence type="ECO:0000313" key="1">
    <source>
        <dbReference type="EMBL" id="KAF1837034.1"/>
    </source>
</evidence>
<dbReference type="Proteomes" id="UP000800040">
    <property type="component" value="Unassembled WGS sequence"/>
</dbReference>
<dbReference type="InterPro" id="IPR038595">
    <property type="entry name" value="LOR_sf"/>
</dbReference>
<protein>
    <submittedName>
        <fullName evidence="1">Uncharacterized protein</fullName>
    </submittedName>
</protein>
<accession>A0A6A5KRJ4</accession>
<dbReference type="InterPro" id="IPR025659">
    <property type="entry name" value="Tubby-like_C"/>
</dbReference>
<sequence length="181" mass="20829">LEFCSLPCNVSDIPIANEEISIFVKCHDRLFTNVTVVDEKYREHFIGGDRGLMKSWSWLQQVQDTSGLPIFDLRHHGWGMKNHWTVESPDGHHVADVKHVSSAHRSDRDMMISNGKKKRKRTCSFANPAKIPERDHYSGIFLKLNALLCCSSWSRTISPISVRWIGVLGRFELLLVWILPF</sequence>
<dbReference type="SUPFAM" id="SSF54518">
    <property type="entry name" value="Tubby C-terminal domain-like"/>
    <property type="match status" value="1"/>
</dbReference>
<dbReference type="OrthoDB" id="97518at2759"/>
<reference evidence="1" key="1">
    <citation type="submission" date="2020-01" db="EMBL/GenBank/DDBJ databases">
        <authorList>
            <consortium name="DOE Joint Genome Institute"/>
            <person name="Haridas S."/>
            <person name="Albert R."/>
            <person name="Binder M."/>
            <person name="Bloem J."/>
            <person name="Labutti K."/>
            <person name="Salamov A."/>
            <person name="Andreopoulos B."/>
            <person name="Baker S.E."/>
            <person name="Barry K."/>
            <person name="Bills G."/>
            <person name="Bluhm B.H."/>
            <person name="Cannon C."/>
            <person name="Castanera R."/>
            <person name="Culley D.E."/>
            <person name="Daum C."/>
            <person name="Ezra D."/>
            <person name="Gonzalez J.B."/>
            <person name="Henrissat B."/>
            <person name="Kuo A."/>
            <person name="Liang C."/>
            <person name="Lipzen A."/>
            <person name="Lutzoni F."/>
            <person name="Magnuson J."/>
            <person name="Mondo S."/>
            <person name="Nolan M."/>
            <person name="Ohm R."/>
            <person name="Pangilinan J."/>
            <person name="Park H.-J."/>
            <person name="Ramirez L."/>
            <person name="Alfaro M."/>
            <person name="Sun H."/>
            <person name="Tritt A."/>
            <person name="Yoshinaga Y."/>
            <person name="Zwiers L.-H."/>
            <person name="Turgeon B.G."/>
            <person name="Goodwin S.B."/>
            <person name="Spatafora J.W."/>
            <person name="Crous P.W."/>
            <person name="Grigoriev I.V."/>
        </authorList>
    </citation>
    <scope>NUCLEOTIDE SEQUENCE</scope>
    <source>
        <strain evidence="1">P77</strain>
    </source>
</reference>
<keyword evidence="2" id="KW-1185">Reference proteome</keyword>
<organism evidence="1 2">
    <name type="scientific">Decorospora gaudefroyi</name>
    <dbReference type="NCBI Taxonomy" id="184978"/>
    <lineage>
        <taxon>Eukaryota</taxon>
        <taxon>Fungi</taxon>
        <taxon>Dikarya</taxon>
        <taxon>Ascomycota</taxon>
        <taxon>Pezizomycotina</taxon>
        <taxon>Dothideomycetes</taxon>
        <taxon>Pleosporomycetidae</taxon>
        <taxon>Pleosporales</taxon>
        <taxon>Pleosporineae</taxon>
        <taxon>Pleosporaceae</taxon>
        <taxon>Decorospora</taxon>
    </lineage>
</organism>
<proteinExistence type="predicted"/>
<evidence type="ECO:0000313" key="2">
    <source>
        <dbReference type="Proteomes" id="UP000800040"/>
    </source>
</evidence>
<gene>
    <name evidence="1" type="ORF">BDW02DRAFT_613224</name>
</gene>
<feature type="non-terminal residue" evidence="1">
    <location>
        <position position="1"/>
    </location>
</feature>
<dbReference type="AlphaFoldDB" id="A0A6A5KRJ4"/>
<dbReference type="EMBL" id="ML975266">
    <property type="protein sequence ID" value="KAF1837034.1"/>
    <property type="molecule type" value="Genomic_DNA"/>
</dbReference>